<evidence type="ECO:0000313" key="3">
    <source>
        <dbReference type="Proteomes" id="UP000030745"/>
    </source>
</evidence>
<feature type="region of interest" description="Disordered" evidence="1">
    <location>
        <begin position="198"/>
        <end position="219"/>
    </location>
</feature>
<feature type="compositionally biased region" description="Polar residues" evidence="1">
    <location>
        <begin position="198"/>
        <end position="211"/>
    </location>
</feature>
<gene>
    <name evidence="2" type="ORF">SPRG_17710</name>
</gene>
<organism evidence="2 3">
    <name type="scientific">Saprolegnia parasitica (strain CBS 223.65)</name>
    <dbReference type="NCBI Taxonomy" id="695850"/>
    <lineage>
        <taxon>Eukaryota</taxon>
        <taxon>Sar</taxon>
        <taxon>Stramenopiles</taxon>
        <taxon>Oomycota</taxon>
        <taxon>Saprolegniomycetes</taxon>
        <taxon>Saprolegniales</taxon>
        <taxon>Saprolegniaceae</taxon>
        <taxon>Saprolegnia</taxon>
    </lineage>
</organism>
<sequence>MQTLDKVVMDQVGFVVDGLDHVSHFTDLNVREVFAREFDVLATAQQQLLGAIEVARRSRGQFKKDILAKLEKRTSKDLRELQSQLLGVWNYKDEPNAVNAHDKCAMLYQIIQRTTLEVLLTKVTDTILVAMAEVSRDNNNVEHVDETKEELRLELTQLRKSTDMIAKQMEAMAKQMEAMMAQQGDMATQQGAILSLLSTTESRSDGLSPSASMRRMTRL</sequence>
<reference evidence="2 3" key="1">
    <citation type="journal article" date="2013" name="PLoS Genet.">
        <title>Distinctive expansion of potential virulence genes in the genome of the oomycete fish pathogen Saprolegnia parasitica.</title>
        <authorList>
            <person name="Jiang R.H."/>
            <person name="de Bruijn I."/>
            <person name="Haas B.J."/>
            <person name="Belmonte R."/>
            <person name="Lobach L."/>
            <person name="Christie J."/>
            <person name="van den Ackerveken G."/>
            <person name="Bottin A."/>
            <person name="Bulone V."/>
            <person name="Diaz-Moreno S.M."/>
            <person name="Dumas B."/>
            <person name="Fan L."/>
            <person name="Gaulin E."/>
            <person name="Govers F."/>
            <person name="Grenville-Briggs L.J."/>
            <person name="Horner N.R."/>
            <person name="Levin J.Z."/>
            <person name="Mammella M."/>
            <person name="Meijer H.J."/>
            <person name="Morris P."/>
            <person name="Nusbaum C."/>
            <person name="Oome S."/>
            <person name="Phillips A.J."/>
            <person name="van Rooyen D."/>
            <person name="Rzeszutek E."/>
            <person name="Saraiva M."/>
            <person name="Secombes C.J."/>
            <person name="Seidl M.F."/>
            <person name="Snel B."/>
            <person name="Stassen J.H."/>
            <person name="Sykes S."/>
            <person name="Tripathy S."/>
            <person name="van den Berg H."/>
            <person name="Vega-Arreguin J.C."/>
            <person name="Wawra S."/>
            <person name="Young S.K."/>
            <person name="Zeng Q."/>
            <person name="Dieguez-Uribeondo J."/>
            <person name="Russ C."/>
            <person name="Tyler B.M."/>
            <person name="van West P."/>
        </authorList>
    </citation>
    <scope>NUCLEOTIDE SEQUENCE [LARGE SCALE GENOMIC DNA]</scope>
    <source>
        <strain evidence="2 3">CBS 223.65</strain>
    </source>
</reference>
<keyword evidence="3" id="KW-1185">Reference proteome</keyword>
<dbReference type="RefSeq" id="XP_012212491.1">
    <property type="nucleotide sequence ID" value="XM_012357101.1"/>
</dbReference>
<protein>
    <submittedName>
        <fullName evidence="2">Uncharacterized protein</fullName>
    </submittedName>
</protein>
<name>A0A067BJ95_SAPPC</name>
<accession>A0A067BJ95</accession>
<dbReference type="VEuPathDB" id="FungiDB:SPRG_17710"/>
<evidence type="ECO:0000313" key="2">
    <source>
        <dbReference type="EMBL" id="KDO16800.1"/>
    </source>
</evidence>
<dbReference type="EMBL" id="KK583919">
    <property type="protein sequence ID" value="KDO16800.1"/>
    <property type="molecule type" value="Genomic_DNA"/>
</dbReference>
<dbReference type="GeneID" id="24139240"/>
<dbReference type="KEGG" id="spar:SPRG_17710"/>
<evidence type="ECO:0000256" key="1">
    <source>
        <dbReference type="SAM" id="MobiDB-lite"/>
    </source>
</evidence>
<dbReference type="OMA" id="DTILVAM"/>
<proteinExistence type="predicted"/>
<dbReference type="AlphaFoldDB" id="A0A067BJ95"/>
<dbReference type="Proteomes" id="UP000030745">
    <property type="component" value="Unassembled WGS sequence"/>
</dbReference>